<reference evidence="5 6" key="1">
    <citation type="submission" date="2012-11" db="EMBL/GenBank/DDBJ databases">
        <title>Whole genome sequence of Acidocella aminolytica 101 = DSM 11237.</title>
        <authorList>
            <person name="Azuma Y."/>
            <person name="Higashiura N."/>
            <person name="Hirakawa H."/>
            <person name="Matsushita K."/>
        </authorList>
    </citation>
    <scope>NUCLEOTIDE SEQUENCE [LARGE SCALE GENOMIC DNA]</scope>
    <source>
        <strain evidence="6">101 / DSM 11237</strain>
    </source>
</reference>
<evidence type="ECO:0000259" key="4">
    <source>
        <dbReference type="Pfam" id="PF12551"/>
    </source>
</evidence>
<dbReference type="GO" id="GO:0016746">
    <property type="term" value="F:acyltransferase activity"/>
    <property type="evidence" value="ECO:0007669"/>
    <property type="project" value="UniProtKB-KW"/>
</dbReference>
<proteinExistence type="predicted"/>
<dbReference type="Gene3D" id="3.40.50.1820">
    <property type="entry name" value="alpha/beta hydrolase"/>
    <property type="match status" value="1"/>
</dbReference>
<dbReference type="Pfam" id="PF12551">
    <property type="entry name" value="PHBC_N"/>
    <property type="match status" value="1"/>
</dbReference>
<keyword evidence="2" id="KW-0012">Acyltransferase</keyword>
<dbReference type="Pfam" id="PF07167">
    <property type="entry name" value="PhaC_N"/>
    <property type="match status" value="1"/>
</dbReference>
<gene>
    <name evidence="5" type="ORF">Aam_123_004</name>
</gene>
<evidence type="ECO:0000313" key="5">
    <source>
        <dbReference type="EMBL" id="GAN81838.1"/>
    </source>
</evidence>
<dbReference type="RefSeq" id="WP_048880226.1">
    <property type="nucleotide sequence ID" value="NZ_BANC01000121.1"/>
</dbReference>
<feature type="domain" description="Poly-beta-hydroxybutyrate polymerase N-terminal" evidence="4">
    <location>
        <begin position="12"/>
        <end position="53"/>
    </location>
</feature>
<dbReference type="Proteomes" id="UP000032668">
    <property type="component" value="Unassembled WGS sequence"/>
</dbReference>
<comment type="caution">
    <text evidence="5">The sequence shown here is derived from an EMBL/GenBank/DDBJ whole genome shotgun (WGS) entry which is preliminary data.</text>
</comment>
<protein>
    <submittedName>
        <fullName evidence="5">Poly-beta-hydroxybutyrate polymerase/poly(3-hydroxyalkanoate) polymerase</fullName>
    </submittedName>
</protein>
<dbReference type="EMBL" id="BANC01000121">
    <property type="protein sequence ID" value="GAN81838.1"/>
    <property type="molecule type" value="Genomic_DNA"/>
</dbReference>
<evidence type="ECO:0000256" key="2">
    <source>
        <dbReference type="ARBA" id="ARBA00023315"/>
    </source>
</evidence>
<dbReference type="SUPFAM" id="SSF53474">
    <property type="entry name" value="alpha/beta-Hydrolases"/>
    <property type="match status" value="1"/>
</dbReference>
<dbReference type="InterPro" id="IPR022211">
    <property type="entry name" value="PHBC_N"/>
</dbReference>
<dbReference type="PANTHER" id="PTHR36837:SF5">
    <property type="entry name" value="POLY-3-HYDROXYBUTYRATE SYNTHASE"/>
    <property type="match status" value="1"/>
</dbReference>
<keyword evidence="6" id="KW-1185">Reference proteome</keyword>
<keyword evidence="1" id="KW-0808">Transferase</keyword>
<dbReference type="STRING" id="1120923.SAMN02746095_00094"/>
<dbReference type="PANTHER" id="PTHR36837">
    <property type="entry name" value="POLY(3-HYDROXYALKANOATE) POLYMERASE SUBUNIT PHAC"/>
    <property type="match status" value="1"/>
</dbReference>
<dbReference type="InterPro" id="IPR029058">
    <property type="entry name" value="AB_hydrolase_fold"/>
</dbReference>
<dbReference type="InterPro" id="IPR051321">
    <property type="entry name" value="PHA/PHB_synthase"/>
</dbReference>
<evidence type="ECO:0000313" key="6">
    <source>
        <dbReference type="Proteomes" id="UP000032668"/>
    </source>
</evidence>
<dbReference type="InterPro" id="IPR010941">
    <property type="entry name" value="PhaC_N"/>
</dbReference>
<name>A0A0D6PKV7_9PROT</name>
<sequence length="575" mass="64762">MIGGVAMSNGSAFRTFDRELHAAEAHLTAGLSPETLFGAYMDWAGHLINQPGRRTALLLDFLQDMAILTQQAMGVTTANALQPNPGDRRFNHPGWASYPFSLFEQAFLRAERWWSVATTGIQGVSRSHERMVSFTARQLLDMMAPSNIPFLNPEVLEATWQSEGRNLLQGFSKFVEDMTKQTRELQAKLPLRPGRDVAVTPGQVVLRNGLIELIQYSPLTDKVYPEPVLIVPAWIMKYYILDLQPHDSLIRFLVEQGYTVFCISWLNPSRKQREVHLDDYRKQGVMTAIDAIAAITKARKIHAVGYCLGGTLLSITAAAMAREHDERLASLTLLAAQTDFTEAGELQLFINEAQLAFLDDLMWKSGYLDASQMAGAFQMLRSADLIWSRMVRRYYLGVEDEPNDLTSWNMDATRMPYRMHSEYLWHMFQNNNLAMGRFPADGKPVSLSDIDLPLFVVGTERDHIAPWRSVYKLHLLNPGSLTFALASGGHNSGIVSEPGRANRSYKILERKKGAKYRGPDEWLRVAKPREGSWWPEWTRWLGACSSAPKSPPHIGDEEAGYPPLCAAPGTYVMRR</sequence>
<accession>A0A0D6PKV7</accession>
<evidence type="ECO:0000256" key="1">
    <source>
        <dbReference type="ARBA" id="ARBA00022679"/>
    </source>
</evidence>
<dbReference type="GO" id="GO:0042619">
    <property type="term" value="P:poly-hydroxybutyrate biosynthetic process"/>
    <property type="evidence" value="ECO:0007669"/>
    <property type="project" value="InterPro"/>
</dbReference>
<dbReference type="AlphaFoldDB" id="A0A0D6PKV7"/>
<dbReference type="OrthoDB" id="7208816at2"/>
<feature type="domain" description="Poly-beta-hydroxybutyrate polymerase N-terminal" evidence="3">
    <location>
        <begin position="87"/>
        <end position="253"/>
    </location>
</feature>
<organism evidence="5 6">
    <name type="scientific">Acidocella aminolytica 101 = DSM 11237</name>
    <dbReference type="NCBI Taxonomy" id="1120923"/>
    <lineage>
        <taxon>Bacteria</taxon>
        <taxon>Pseudomonadati</taxon>
        <taxon>Pseudomonadota</taxon>
        <taxon>Alphaproteobacteria</taxon>
        <taxon>Acetobacterales</taxon>
        <taxon>Acidocellaceae</taxon>
        <taxon>Acidocella</taxon>
    </lineage>
</organism>
<evidence type="ECO:0000259" key="3">
    <source>
        <dbReference type="Pfam" id="PF07167"/>
    </source>
</evidence>